<dbReference type="AlphaFoldDB" id="A0A382RBU9"/>
<sequence length="91" mass="10499">MKILQIFENQTNIRSVSSKSTTIFILVLVFFFNTAGFSLADRSETSRLMRHAANLSQNGKNEEALKIFLEIIRREPNNFYGYNNLGMVYSQ</sequence>
<dbReference type="Gene3D" id="1.25.40.10">
    <property type="entry name" value="Tetratricopeptide repeat domain"/>
    <property type="match status" value="1"/>
</dbReference>
<feature type="non-terminal residue" evidence="2">
    <location>
        <position position="91"/>
    </location>
</feature>
<evidence type="ECO:0000313" key="2">
    <source>
        <dbReference type="EMBL" id="SVC94665.1"/>
    </source>
</evidence>
<name>A0A382RBU9_9ZZZZ</name>
<keyword evidence="1" id="KW-1133">Transmembrane helix</keyword>
<keyword evidence="1" id="KW-0812">Transmembrane</keyword>
<proteinExistence type="predicted"/>
<evidence type="ECO:0000256" key="1">
    <source>
        <dbReference type="SAM" id="Phobius"/>
    </source>
</evidence>
<reference evidence="2" key="1">
    <citation type="submission" date="2018-05" db="EMBL/GenBank/DDBJ databases">
        <authorList>
            <person name="Lanie J.A."/>
            <person name="Ng W.-L."/>
            <person name="Kazmierczak K.M."/>
            <person name="Andrzejewski T.M."/>
            <person name="Davidsen T.M."/>
            <person name="Wayne K.J."/>
            <person name="Tettelin H."/>
            <person name="Glass J.I."/>
            <person name="Rusch D."/>
            <person name="Podicherti R."/>
            <person name="Tsui H.-C.T."/>
            <person name="Winkler M.E."/>
        </authorList>
    </citation>
    <scope>NUCLEOTIDE SEQUENCE</scope>
</reference>
<dbReference type="EMBL" id="UINC01120276">
    <property type="protein sequence ID" value="SVC94665.1"/>
    <property type="molecule type" value="Genomic_DNA"/>
</dbReference>
<keyword evidence="1" id="KW-0472">Membrane</keyword>
<dbReference type="InterPro" id="IPR011990">
    <property type="entry name" value="TPR-like_helical_dom_sf"/>
</dbReference>
<accession>A0A382RBU9</accession>
<organism evidence="2">
    <name type="scientific">marine metagenome</name>
    <dbReference type="NCBI Taxonomy" id="408172"/>
    <lineage>
        <taxon>unclassified sequences</taxon>
        <taxon>metagenomes</taxon>
        <taxon>ecological metagenomes</taxon>
    </lineage>
</organism>
<gene>
    <name evidence="2" type="ORF">METZ01_LOCUS347519</name>
</gene>
<protein>
    <submittedName>
        <fullName evidence="2">Uncharacterized protein</fullName>
    </submittedName>
</protein>
<feature type="transmembrane region" description="Helical" evidence="1">
    <location>
        <begin position="20"/>
        <end position="40"/>
    </location>
</feature>
<dbReference type="SUPFAM" id="SSF48452">
    <property type="entry name" value="TPR-like"/>
    <property type="match status" value="1"/>
</dbReference>